<dbReference type="AlphaFoldDB" id="A0A2P8GII5"/>
<accession>A0A2P8GII5</accession>
<name>A0A2P8GII5_9BACT</name>
<evidence type="ECO:0000313" key="1">
    <source>
        <dbReference type="EMBL" id="PSL33786.1"/>
    </source>
</evidence>
<evidence type="ECO:0000313" key="2">
    <source>
        <dbReference type="Proteomes" id="UP000241964"/>
    </source>
</evidence>
<proteinExistence type="predicted"/>
<dbReference type="Proteomes" id="UP000241964">
    <property type="component" value="Unassembled WGS sequence"/>
</dbReference>
<dbReference type="OrthoDB" id="9902005at2"/>
<gene>
    <name evidence="1" type="ORF">CLV60_101155</name>
</gene>
<protein>
    <submittedName>
        <fullName evidence="1">Uncharacterized protein</fullName>
    </submittedName>
</protein>
<dbReference type="EMBL" id="PYAS01000001">
    <property type="protein sequence ID" value="PSL33786.1"/>
    <property type="molecule type" value="Genomic_DNA"/>
</dbReference>
<organism evidence="1 2">
    <name type="scientific">Dyadobacter jiangsuensis</name>
    <dbReference type="NCBI Taxonomy" id="1591085"/>
    <lineage>
        <taxon>Bacteria</taxon>
        <taxon>Pseudomonadati</taxon>
        <taxon>Bacteroidota</taxon>
        <taxon>Cytophagia</taxon>
        <taxon>Cytophagales</taxon>
        <taxon>Spirosomataceae</taxon>
        <taxon>Dyadobacter</taxon>
    </lineage>
</organism>
<sequence>MSAKREDFFIQAVIAQIDEARSANKQYLIYTIPANNPGGNIVEAVIVELKALGFYATHFSIPDPEPETPSAWDIYICWSETAKEDAIKRGYLFN</sequence>
<comment type="caution">
    <text evidence="1">The sequence shown here is derived from an EMBL/GenBank/DDBJ whole genome shotgun (WGS) entry which is preliminary data.</text>
</comment>
<keyword evidence="2" id="KW-1185">Reference proteome</keyword>
<dbReference type="RefSeq" id="WP_106593477.1">
    <property type="nucleotide sequence ID" value="NZ_PYAS01000001.1"/>
</dbReference>
<reference evidence="1 2" key="1">
    <citation type="submission" date="2018-03" db="EMBL/GenBank/DDBJ databases">
        <title>Genomic Encyclopedia of Archaeal and Bacterial Type Strains, Phase II (KMG-II): from individual species to whole genera.</title>
        <authorList>
            <person name="Goeker M."/>
        </authorList>
    </citation>
    <scope>NUCLEOTIDE SEQUENCE [LARGE SCALE GENOMIC DNA]</scope>
    <source>
        <strain evidence="1 2">DSM 29057</strain>
    </source>
</reference>